<evidence type="ECO:0000256" key="1">
    <source>
        <dbReference type="SAM" id="Coils"/>
    </source>
</evidence>
<evidence type="ECO:0000313" key="3">
    <source>
        <dbReference type="EMBL" id="GLI93203.1"/>
    </source>
</evidence>
<dbReference type="AlphaFoldDB" id="A0A9W6LS52"/>
<protein>
    <recommendedName>
        <fullName evidence="2">AAA+ ATPase domain-containing protein</fullName>
    </recommendedName>
</protein>
<sequence>MRILAIRGENLASLAEPFAVEFEQEPLRSAGLFAITGETGAGKSTILDALCLALYDKFPRVVAAGGGEGAPDPSGEMLTAGDPRAILRRGAGRGFAEADFIGRDGLRYRARCDLARARGRAAGRLQNRGRSLWRIDDAGVAIETLESGVEPVNRRIIDLTDLTFDQFRRTALLAQGDFDAFLRADARERGDLLEKITGAEIYGRLSARAFEKAREARENVAALDRSRREIGVMDDAQRAALVAQIDAIALQRATLDEARESLAVQLRRLDTHALAVSKLAQAETDAAAAAAVFEGLKPQRDKLDALARVAPLFAPRDEAARAEKALAEKQQAAQEATAQSDDARAALVVAQETEREAAAALTATTEETALFAPLWERASALDAQIATQTSEAGRAQAAEQQAVRLAMETQAALNRAREEEARTRATSDAAQQTLDELAAARPLSERWAEIDDQLTQRERLAVAARQHDDDLRNAQKEATRAQEARAAFDLADEADRAALAAIVSQTAEREAARDALRATEAQQALDEIARTYESLQEMARHVRDHDAAQEKAARAHEDILRFGQEAEAVAHRLSELRAARDAQARQDEDAARLGDLADAAAAEHALELRATLDAGAPCPVCGALDHPFTESQDAAQALVEALRARRDAARQALAETDRQLMLMAARGAQTRALHQEATQRQAEARAALAAAAQDYARVARDHAGAPPAPAGAAPVVAALIDDAETRREALRIIIQRERQLSADIALLDKQRDEKRAALDARRAERDEMEARARGAGEDCARLEQTLGNAAQRLAALDQTLSAYLILRDLRPWDLDRDPAACRRLLAEAGALYKQTHETFSKAGQSLAELGLRIAARDVEARVAAEKAASAAKDHAERQAALTRLQSERGQLLGGAQTSAHRASVEAAHKAAHAAHETARHARVEADKRKAACDERLANAARDAQKAHAALGTARTAFAGALAAAGFRLEEAAPLLAIPPETTAQMRQQVEAAQAKLRDAEAAVAARRADLAEAEAGGLSETPREELEARRDEFAAALEELMTQNGVLRQQLQQDDDARGRAESLGGEIEAARAASKVWEEINAAIGSKDGDKFRRFAQGVTLAQLIVLANQRLALLAPRYRLERSGEMGALGLQIVDRDLGDEPRSTRSLSGGERFLASLALALALAGLEGRDSFVDTLFIDEGFGALDAMTLDVAIDALENLQGQGRKVGVISHVESLQSRIATKICVERRGGGVSVVRLQAGAGAGGMGAI</sequence>
<dbReference type="Pfam" id="PF13476">
    <property type="entry name" value="AAA_23"/>
    <property type="match status" value="1"/>
</dbReference>
<dbReference type="EMBL" id="BSEC01000001">
    <property type="protein sequence ID" value="GLI93203.1"/>
    <property type="molecule type" value="Genomic_DNA"/>
</dbReference>
<name>A0A9W6LS52_9HYPH</name>
<feature type="coiled-coil region" evidence="1">
    <location>
        <begin position="319"/>
        <end position="346"/>
    </location>
</feature>
<feature type="coiled-coil region" evidence="1">
    <location>
        <begin position="632"/>
        <end position="659"/>
    </location>
</feature>
<gene>
    <name evidence="3" type="ORF">LMG27198_21950</name>
</gene>
<evidence type="ECO:0000259" key="2">
    <source>
        <dbReference type="SMART" id="SM00382"/>
    </source>
</evidence>
<feature type="domain" description="AAA+ ATPase" evidence="2">
    <location>
        <begin position="29"/>
        <end position="374"/>
    </location>
</feature>
<organism evidence="3 4">
    <name type="scientific">Methylocystis echinoides</name>
    <dbReference type="NCBI Taxonomy" id="29468"/>
    <lineage>
        <taxon>Bacteria</taxon>
        <taxon>Pseudomonadati</taxon>
        <taxon>Pseudomonadota</taxon>
        <taxon>Alphaproteobacteria</taxon>
        <taxon>Hyphomicrobiales</taxon>
        <taxon>Methylocystaceae</taxon>
        <taxon>Methylocystis</taxon>
    </lineage>
</organism>
<feature type="coiled-coil region" evidence="1">
    <location>
        <begin position="982"/>
        <end position="1043"/>
    </location>
</feature>
<evidence type="ECO:0000313" key="4">
    <source>
        <dbReference type="Proteomes" id="UP001144323"/>
    </source>
</evidence>
<dbReference type="SMART" id="SM00382">
    <property type="entry name" value="AAA"/>
    <property type="match status" value="1"/>
</dbReference>
<dbReference type="GO" id="GO:0016887">
    <property type="term" value="F:ATP hydrolysis activity"/>
    <property type="evidence" value="ECO:0007669"/>
    <property type="project" value="InterPro"/>
</dbReference>
<dbReference type="InterPro" id="IPR027417">
    <property type="entry name" value="P-loop_NTPase"/>
</dbReference>
<accession>A0A9W6LS52</accession>
<dbReference type="Pfam" id="PF13558">
    <property type="entry name" value="SbcC_Walker_B"/>
    <property type="match status" value="1"/>
</dbReference>
<dbReference type="Gene3D" id="3.40.50.300">
    <property type="entry name" value="P-loop containing nucleotide triphosphate hydrolases"/>
    <property type="match status" value="2"/>
</dbReference>
<dbReference type="SUPFAM" id="SSF52540">
    <property type="entry name" value="P-loop containing nucleoside triphosphate hydrolases"/>
    <property type="match status" value="1"/>
</dbReference>
<keyword evidence="4" id="KW-1185">Reference proteome</keyword>
<keyword evidence="1" id="KW-0175">Coiled coil</keyword>
<proteinExistence type="predicted"/>
<dbReference type="RefSeq" id="WP_281802872.1">
    <property type="nucleotide sequence ID" value="NZ_BSEC01000001.1"/>
</dbReference>
<dbReference type="InterPro" id="IPR038729">
    <property type="entry name" value="Rad50/SbcC_AAA"/>
</dbReference>
<dbReference type="PANTHER" id="PTHR32114">
    <property type="entry name" value="ABC TRANSPORTER ABCH.3"/>
    <property type="match status" value="1"/>
</dbReference>
<dbReference type="GO" id="GO:0006302">
    <property type="term" value="P:double-strand break repair"/>
    <property type="evidence" value="ECO:0007669"/>
    <property type="project" value="InterPro"/>
</dbReference>
<comment type="caution">
    <text evidence="3">The sequence shown here is derived from an EMBL/GenBank/DDBJ whole genome shotgun (WGS) entry which is preliminary data.</text>
</comment>
<dbReference type="PANTHER" id="PTHR32114:SF2">
    <property type="entry name" value="ABC TRANSPORTER ABCH.3"/>
    <property type="match status" value="1"/>
</dbReference>
<feature type="coiled-coil region" evidence="1">
    <location>
        <begin position="720"/>
        <end position="799"/>
    </location>
</feature>
<reference evidence="3" key="1">
    <citation type="journal article" date="2023" name="Int. J. Syst. Evol. Microbiol.">
        <title>Methylocystis iwaonis sp. nov., a type II methane-oxidizing bacterium from surface soil of a rice paddy field in Japan, and emended description of the genus Methylocystis (ex Whittenbury et al. 1970) Bowman et al. 1993.</title>
        <authorList>
            <person name="Kaise H."/>
            <person name="Sawadogo J.B."/>
            <person name="Alam M.S."/>
            <person name="Ueno C."/>
            <person name="Dianou D."/>
            <person name="Shinjo R."/>
            <person name="Asakawa S."/>
        </authorList>
    </citation>
    <scope>NUCLEOTIDE SEQUENCE</scope>
    <source>
        <strain evidence="3">LMG27198</strain>
    </source>
</reference>
<dbReference type="Proteomes" id="UP001144323">
    <property type="component" value="Unassembled WGS sequence"/>
</dbReference>
<feature type="coiled-coil region" evidence="1">
    <location>
        <begin position="457"/>
        <end position="538"/>
    </location>
</feature>
<dbReference type="InterPro" id="IPR003593">
    <property type="entry name" value="AAA+_ATPase"/>
</dbReference>